<organism evidence="2 3">
    <name type="scientific">Nocardia vulneris</name>
    <dbReference type="NCBI Taxonomy" id="1141657"/>
    <lineage>
        <taxon>Bacteria</taxon>
        <taxon>Bacillati</taxon>
        <taxon>Actinomycetota</taxon>
        <taxon>Actinomycetes</taxon>
        <taxon>Mycobacteriales</taxon>
        <taxon>Nocardiaceae</taxon>
        <taxon>Nocardia</taxon>
    </lineage>
</organism>
<accession>A0ABR4ZL22</accession>
<comment type="caution">
    <text evidence="2">The sequence shown here is derived from an EMBL/GenBank/DDBJ whole genome shotgun (WGS) entry which is preliminary data.</text>
</comment>
<dbReference type="EMBL" id="JNFP01000005">
    <property type="protein sequence ID" value="KIA65915.1"/>
    <property type="molecule type" value="Genomic_DNA"/>
</dbReference>
<reference evidence="2 3" key="1">
    <citation type="journal article" date="2014" name="Int. J. Syst. Evol. Microbiol.">
        <title>Nocardia vulneris sp. nov., isolated from wounds of human patients in North America.</title>
        <authorList>
            <person name="Lasker B.A."/>
            <person name="Bell M."/>
            <person name="Klenk H.P."/>
            <person name="Sproer C."/>
            <person name="Schumann C."/>
            <person name="Schumann P."/>
            <person name="Brown J.M."/>
        </authorList>
    </citation>
    <scope>NUCLEOTIDE SEQUENCE [LARGE SCALE GENOMIC DNA]</scope>
    <source>
        <strain evidence="2 3">W9851</strain>
    </source>
</reference>
<evidence type="ECO:0000259" key="1">
    <source>
        <dbReference type="Pfam" id="PF07995"/>
    </source>
</evidence>
<proteinExistence type="predicted"/>
<dbReference type="Pfam" id="PF07995">
    <property type="entry name" value="GSDH"/>
    <property type="match status" value="1"/>
</dbReference>
<dbReference type="SUPFAM" id="SSF50952">
    <property type="entry name" value="Soluble quinoprotein glucose dehydrogenase"/>
    <property type="match status" value="1"/>
</dbReference>
<dbReference type="InterPro" id="IPR011041">
    <property type="entry name" value="Quinoprot_gluc/sorb_DH_b-prop"/>
</dbReference>
<dbReference type="InterPro" id="IPR011042">
    <property type="entry name" value="6-blade_b-propeller_TolB-like"/>
</dbReference>
<dbReference type="InterPro" id="IPR012938">
    <property type="entry name" value="Glc/Sorbosone_DH"/>
</dbReference>
<name>A0ABR4ZL22_9NOCA</name>
<keyword evidence="3" id="KW-1185">Reference proteome</keyword>
<dbReference type="PANTHER" id="PTHR19328">
    <property type="entry name" value="HEDGEHOG-INTERACTING PROTEIN"/>
    <property type="match status" value="1"/>
</dbReference>
<dbReference type="Proteomes" id="UP000031364">
    <property type="component" value="Unassembled WGS sequence"/>
</dbReference>
<evidence type="ECO:0000313" key="2">
    <source>
        <dbReference type="EMBL" id="KIA65915.1"/>
    </source>
</evidence>
<feature type="domain" description="Glucose/Sorbosone dehydrogenase" evidence="1">
    <location>
        <begin position="89"/>
        <end position="378"/>
    </location>
</feature>
<protein>
    <submittedName>
        <fullName evidence="2">Glucose sorbosone dehydrogenase</fullName>
    </submittedName>
</protein>
<dbReference type="Gene3D" id="2.120.10.30">
    <property type="entry name" value="TolB, C-terminal domain"/>
    <property type="match status" value="1"/>
</dbReference>
<evidence type="ECO:0000313" key="3">
    <source>
        <dbReference type="Proteomes" id="UP000031364"/>
    </source>
</evidence>
<sequence>MDSSMSTRDDSGGALVRKAAIRSGSGRWMRAGTAAMLLVGVLSACAESDDPATAPTGTAPVTTAPVTAASNPAGTPALDAAEEIAQGIEVPWGLALIPGGGALVAERDSGRILRIMPGQAPEQVHQVPGVVARGEGGLLGIALSPQYLENRQVYAYFTAENDNRIVRLRPDGPPELIFAGIAKAGNHNGGRIAFGPDGMLYVGTGDAGQSALSQDPAGPNGKILRLTPEGQPAQGNPTPGSPVYSLGHRNVQGLAWDGSGRLFAAEFGQNRFDEINLIEPGRNYGWPTVEGKGGADRGFTEPLLTWSTAEASPSGIAIGGDTLYVAALRGERLWVVPLRDGVPGEPRAELRNTYGRLRTVIAALDGALWITTSNTDGRGDERPNDDRVVRFPAR</sequence>
<dbReference type="PANTHER" id="PTHR19328:SF13">
    <property type="entry name" value="HIPL1 PROTEIN"/>
    <property type="match status" value="1"/>
</dbReference>
<gene>
    <name evidence="2" type="ORF">FG87_05555</name>
</gene>